<dbReference type="Proteomes" id="UP000007879">
    <property type="component" value="Unassembled WGS sequence"/>
</dbReference>
<evidence type="ECO:0000256" key="1">
    <source>
        <dbReference type="SAM" id="MobiDB-lite"/>
    </source>
</evidence>
<dbReference type="InParanoid" id="A0A1X7VU75"/>
<dbReference type="EnsemblMetazoa" id="Aqu2.1.43896_001">
    <property type="protein sequence ID" value="Aqu2.1.43896_001"/>
    <property type="gene ID" value="Aqu2.1.43896"/>
</dbReference>
<feature type="region of interest" description="Disordered" evidence="1">
    <location>
        <begin position="1"/>
        <end position="99"/>
    </location>
</feature>
<reference evidence="2" key="2">
    <citation type="submission" date="2017-05" db="UniProtKB">
        <authorList>
            <consortium name="EnsemblMetazoa"/>
        </authorList>
    </citation>
    <scope>IDENTIFICATION</scope>
</reference>
<feature type="compositionally biased region" description="Basic residues" evidence="1">
    <location>
        <begin position="241"/>
        <end position="262"/>
    </location>
</feature>
<dbReference type="OrthoDB" id="3355217at2759"/>
<dbReference type="PANTHER" id="PTHR48465">
    <property type="entry name" value="PROTEIN SSUH2 HOMOLOG"/>
    <property type="match status" value="1"/>
</dbReference>
<organism evidence="2">
    <name type="scientific">Amphimedon queenslandica</name>
    <name type="common">Sponge</name>
    <dbReference type="NCBI Taxonomy" id="400682"/>
    <lineage>
        <taxon>Eukaryota</taxon>
        <taxon>Metazoa</taxon>
        <taxon>Porifera</taxon>
        <taxon>Demospongiae</taxon>
        <taxon>Heteroscleromorpha</taxon>
        <taxon>Haplosclerida</taxon>
        <taxon>Niphatidae</taxon>
        <taxon>Amphimedon</taxon>
    </lineage>
</organism>
<protein>
    <recommendedName>
        <fullName evidence="4">Protein SSUH2 homolog</fullName>
    </recommendedName>
</protein>
<dbReference type="EnsemblMetazoa" id="XM_020007498.1">
    <property type="protein sequence ID" value="XP_019863057.1"/>
    <property type="gene ID" value="LOC100639340"/>
</dbReference>
<evidence type="ECO:0008006" key="4">
    <source>
        <dbReference type="Google" id="ProtNLM"/>
    </source>
</evidence>
<name>A0A1X7VU75_AMPQE</name>
<evidence type="ECO:0000313" key="2">
    <source>
        <dbReference type="EnsemblMetazoa" id="Aqu2.1.43896_001"/>
    </source>
</evidence>
<keyword evidence="3" id="KW-1185">Reference proteome</keyword>
<dbReference type="eggNOG" id="KOG2813">
    <property type="taxonomic scope" value="Eukaryota"/>
</dbReference>
<accession>A0A1X7VU75</accession>
<sequence length="430" mass="46130">MADTQPLLKDPSTSGYGGISGAPSSTQPYPPQGGAPPPSGGPEQQSTVPPANVVDAVSGYEGVTFQGGDFIAPPSYDEATTAPSQPSAPPPPPPTHVTEDQARHSLLDLTGQNFCWGKKAAEEMAINSITSSSAFHYKLDTFTESRKTTWTHTPYYGDAIDGPFNGPAPTPWSIPIQPDGMFRQHEKRCEVPHTACVKPCHDCAGTGSRTCHHCRGAGRGCCTWCNGSGYQAKLHVEGHHGHGHHGHGHGHHGHGHGHHDHHHHVHTDMTLCHHCAGTGNKVCGDCNGCGRVNCGTCRTKGQLKYYIELTISWKIHSNDHIVESTALPDHLIRGAGGQVAFEESGARVAPVGHFPNAQINSASQRLVGQHASAFPTERILMQRHNVRIVPVSEVNSDYKGAPFTYWVYGTQNIAFAPDYPQQCCCGCSII</sequence>
<dbReference type="KEGG" id="aqu:100639340"/>
<feature type="compositionally biased region" description="Pro residues" evidence="1">
    <location>
        <begin position="28"/>
        <end position="40"/>
    </location>
</feature>
<feature type="compositionally biased region" description="Pro residues" evidence="1">
    <location>
        <begin position="86"/>
        <end position="95"/>
    </location>
</feature>
<dbReference type="PANTHER" id="PTHR48465:SF1">
    <property type="entry name" value="PROTEIN SSUH2 HOMOLOG"/>
    <property type="match status" value="1"/>
</dbReference>
<feature type="region of interest" description="Disordered" evidence="1">
    <location>
        <begin position="239"/>
        <end position="262"/>
    </location>
</feature>
<dbReference type="InterPro" id="IPR052789">
    <property type="entry name" value="SSUH2_homolog"/>
</dbReference>
<reference evidence="3" key="1">
    <citation type="journal article" date="2010" name="Nature">
        <title>The Amphimedon queenslandica genome and the evolution of animal complexity.</title>
        <authorList>
            <person name="Srivastava M."/>
            <person name="Simakov O."/>
            <person name="Chapman J."/>
            <person name="Fahey B."/>
            <person name="Gauthier M.E."/>
            <person name="Mitros T."/>
            <person name="Richards G.S."/>
            <person name="Conaco C."/>
            <person name="Dacre M."/>
            <person name="Hellsten U."/>
            <person name="Larroux C."/>
            <person name="Putnam N.H."/>
            <person name="Stanke M."/>
            <person name="Adamska M."/>
            <person name="Darling A."/>
            <person name="Degnan S.M."/>
            <person name="Oakley T.H."/>
            <person name="Plachetzki D.C."/>
            <person name="Zhai Y."/>
            <person name="Adamski M."/>
            <person name="Calcino A."/>
            <person name="Cummins S.F."/>
            <person name="Goodstein D.M."/>
            <person name="Harris C."/>
            <person name="Jackson D.J."/>
            <person name="Leys S.P."/>
            <person name="Shu S."/>
            <person name="Woodcroft B.J."/>
            <person name="Vervoort M."/>
            <person name="Kosik K.S."/>
            <person name="Manning G."/>
            <person name="Degnan B.M."/>
            <person name="Rokhsar D.S."/>
        </authorList>
    </citation>
    <scope>NUCLEOTIDE SEQUENCE [LARGE SCALE GENOMIC DNA]</scope>
</reference>
<gene>
    <name evidence="2" type="primary">100639340</name>
</gene>
<evidence type="ECO:0000313" key="3">
    <source>
        <dbReference type="Proteomes" id="UP000007879"/>
    </source>
</evidence>
<dbReference type="AlphaFoldDB" id="A0A1X7VU75"/>
<proteinExistence type="predicted"/>